<proteinExistence type="predicted"/>
<evidence type="ECO:0000313" key="2">
    <source>
        <dbReference type="EMBL" id="PON41665.1"/>
    </source>
</evidence>
<protein>
    <submittedName>
        <fullName evidence="2">Uncharacterized protein</fullName>
    </submittedName>
</protein>
<dbReference type="EMBL" id="JXTB01000410">
    <property type="protein sequence ID" value="PON41665.1"/>
    <property type="molecule type" value="Genomic_DNA"/>
</dbReference>
<organism evidence="2 3">
    <name type="scientific">Parasponia andersonii</name>
    <name type="common">Sponia andersonii</name>
    <dbReference type="NCBI Taxonomy" id="3476"/>
    <lineage>
        <taxon>Eukaryota</taxon>
        <taxon>Viridiplantae</taxon>
        <taxon>Streptophyta</taxon>
        <taxon>Embryophyta</taxon>
        <taxon>Tracheophyta</taxon>
        <taxon>Spermatophyta</taxon>
        <taxon>Magnoliopsida</taxon>
        <taxon>eudicotyledons</taxon>
        <taxon>Gunneridae</taxon>
        <taxon>Pentapetalae</taxon>
        <taxon>rosids</taxon>
        <taxon>fabids</taxon>
        <taxon>Rosales</taxon>
        <taxon>Cannabaceae</taxon>
        <taxon>Parasponia</taxon>
    </lineage>
</organism>
<accession>A0A2P5AYP0</accession>
<evidence type="ECO:0000256" key="1">
    <source>
        <dbReference type="SAM" id="MobiDB-lite"/>
    </source>
</evidence>
<feature type="region of interest" description="Disordered" evidence="1">
    <location>
        <begin position="1"/>
        <end position="37"/>
    </location>
</feature>
<reference evidence="3" key="1">
    <citation type="submission" date="2016-06" db="EMBL/GenBank/DDBJ databases">
        <title>Parallel loss of symbiosis genes in relatives of nitrogen-fixing non-legume Parasponia.</title>
        <authorList>
            <person name="Van Velzen R."/>
            <person name="Holmer R."/>
            <person name="Bu F."/>
            <person name="Rutten L."/>
            <person name="Van Zeijl A."/>
            <person name="Liu W."/>
            <person name="Santuari L."/>
            <person name="Cao Q."/>
            <person name="Sharma T."/>
            <person name="Shen D."/>
            <person name="Roswanjaya Y."/>
            <person name="Wardhani T."/>
            <person name="Kalhor M.S."/>
            <person name="Jansen J."/>
            <person name="Van den Hoogen J."/>
            <person name="Gungor B."/>
            <person name="Hartog M."/>
            <person name="Hontelez J."/>
            <person name="Verver J."/>
            <person name="Yang W.-C."/>
            <person name="Schijlen E."/>
            <person name="Repin R."/>
            <person name="Schilthuizen M."/>
            <person name="Schranz E."/>
            <person name="Heidstra R."/>
            <person name="Miyata K."/>
            <person name="Fedorova E."/>
            <person name="Kohlen W."/>
            <person name="Bisseling T."/>
            <person name="Smit S."/>
            <person name="Geurts R."/>
        </authorList>
    </citation>
    <scope>NUCLEOTIDE SEQUENCE [LARGE SCALE GENOMIC DNA]</scope>
    <source>
        <strain evidence="3">cv. WU1-14</strain>
    </source>
</reference>
<evidence type="ECO:0000313" key="3">
    <source>
        <dbReference type="Proteomes" id="UP000237105"/>
    </source>
</evidence>
<dbReference type="AlphaFoldDB" id="A0A2P5AYP0"/>
<feature type="compositionally biased region" description="Basic and acidic residues" evidence="1">
    <location>
        <begin position="7"/>
        <end position="35"/>
    </location>
</feature>
<keyword evidence="3" id="KW-1185">Reference proteome</keyword>
<dbReference type="Proteomes" id="UP000237105">
    <property type="component" value="Unassembled WGS sequence"/>
</dbReference>
<dbReference type="OrthoDB" id="10526721at2759"/>
<name>A0A2P5AYP0_PARAD</name>
<comment type="caution">
    <text evidence="2">The sequence shown here is derived from an EMBL/GenBank/DDBJ whole genome shotgun (WGS) entry which is preliminary data.</text>
</comment>
<gene>
    <name evidence="2" type="ORF">PanWU01x14_287810</name>
</gene>
<sequence length="115" mass="13018">MYVNTLREPEEQHHRQDKRLLDHGRAGSRERELERAGWGIGEPQLEVHISGEGLVTKARRLQLEEPPTSNSLLLLVPYPREALISFKANTNLWEAPCSPDPSNLTKTLLTSLKLA</sequence>